<dbReference type="InterPro" id="IPR029046">
    <property type="entry name" value="LolA/LolB/LppX"/>
</dbReference>
<dbReference type="PROSITE" id="PS51257">
    <property type="entry name" value="PROKAR_LIPOPROTEIN"/>
    <property type="match status" value="1"/>
</dbReference>
<dbReference type="OrthoDB" id="3369896at2"/>
<dbReference type="SUPFAM" id="SSF89392">
    <property type="entry name" value="Prokaryotic lipoproteins and lipoprotein localization factors"/>
    <property type="match status" value="1"/>
</dbReference>
<evidence type="ECO:0000313" key="3">
    <source>
        <dbReference type="EMBL" id="RKN46744.1"/>
    </source>
</evidence>
<dbReference type="EMBL" id="RBAL01000001">
    <property type="protein sequence ID" value="RKN46744.1"/>
    <property type="molecule type" value="Genomic_DNA"/>
</dbReference>
<feature type="region of interest" description="Disordered" evidence="1">
    <location>
        <begin position="27"/>
        <end position="47"/>
    </location>
</feature>
<dbReference type="Proteomes" id="UP000272474">
    <property type="component" value="Unassembled WGS sequence"/>
</dbReference>
<evidence type="ECO:0000256" key="1">
    <source>
        <dbReference type="SAM" id="MobiDB-lite"/>
    </source>
</evidence>
<proteinExistence type="predicted"/>
<comment type="caution">
    <text evidence="3">The sequence shown here is derived from an EMBL/GenBank/DDBJ whole genome shotgun (WGS) entry which is preliminary data.</text>
</comment>
<protein>
    <recommendedName>
        <fullName evidence="5">LppX_LprAFG lipoprotein</fullName>
    </recommendedName>
</protein>
<evidence type="ECO:0000313" key="4">
    <source>
        <dbReference type="Proteomes" id="UP000272474"/>
    </source>
</evidence>
<dbReference type="Gene3D" id="2.50.20.20">
    <property type="match status" value="1"/>
</dbReference>
<sequence>MRHRHGAALGAAALVLLMGTAACGGSGDGERAAPGDGRGEAGERQGEALAAVQAAARSTEEITSATFEAELSRPGSPGGEIRVSGALSWGEQVAMDATTTGDWLGFGAGGEAAEAELIRVDDALYVNVADVLGGAGGAEWLGLDLADLGRLAGDETLADELSLGLDGSAQDPARQMRLLLASPDVSLAGEEELDGARVRHYEGSVSVAEALAGEGAAALTEEERQAISEALGAQGIEGYDVDVWLDEQDFPVRVLQSYDTDEGPVTYRVDYADLGTEVRVSAPAEDEVTDLGDYLGALVGDALGGAGAGGDGARGA</sequence>
<evidence type="ECO:0008006" key="5">
    <source>
        <dbReference type="Google" id="ProtNLM"/>
    </source>
</evidence>
<dbReference type="AlphaFoldDB" id="A0A3A9ZG30"/>
<keyword evidence="4" id="KW-1185">Reference proteome</keyword>
<gene>
    <name evidence="3" type="ORF">D7294_00525</name>
</gene>
<feature type="signal peptide" evidence="2">
    <location>
        <begin position="1"/>
        <end position="24"/>
    </location>
</feature>
<keyword evidence="2" id="KW-0732">Signal</keyword>
<evidence type="ECO:0000256" key="2">
    <source>
        <dbReference type="SAM" id="SignalP"/>
    </source>
</evidence>
<dbReference type="RefSeq" id="WP_120674237.1">
    <property type="nucleotide sequence ID" value="NZ_RBAL01000001.1"/>
</dbReference>
<feature type="compositionally biased region" description="Basic and acidic residues" evidence="1">
    <location>
        <begin position="28"/>
        <end position="46"/>
    </location>
</feature>
<name>A0A3A9ZG30_9ACTN</name>
<reference evidence="3 4" key="1">
    <citation type="journal article" date="2014" name="Int. J. Syst. Evol. Microbiol.">
        <title>Streptomyces hoynatensis sp. nov., isolated from deep marine sediment.</title>
        <authorList>
            <person name="Veyisoglu A."/>
            <person name="Sahin N."/>
        </authorList>
    </citation>
    <scope>NUCLEOTIDE SEQUENCE [LARGE SCALE GENOMIC DNA]</scope>
    <source>
        <strain evidence="3 4">KCTC 29097</strain>
    </source>
</reference>
<feature type="chain" id="PRO_5017226143" description="LppX_LprAFG lipoprotein" evidence="2">
    <location>
        <begin position="25"/>
        <end position="316"/>
    </location>
</feature>
<accession>A0A3A9ZG30</accession>
<organism evidence="3 4">
    <name type="scientific">Streptomyces hoynatensis</name>
    <dbReference type="NCBI Taxonomy" id="1141874"/>
    <lineage>
        <taxon>Bacteria</taxon>
        <taxon>Bacillati</taxon>
        <taxon>Actinomycetota</taxon>
        <taxon>Actinomycetes</taxon>
        <taxon>Kitasatosporales</taxon>
        <taxon>Streptomycetaceae</taxon>
        <taxon>Streptomyces</taxon>
    </lineage>
</organism>